<dbReference type="Proteomes" id="UP000466794">
    <property type="component" value="Unassembled WGS sequence"/>
</dbReference>
<gene>
    <name evidence="1" type="ORF">GPX89_40465</name>
</gene>
<sequence>MPGHHTRLVEREPTVNEREALYAMLEGDFPGAAELREQALTVKVIGKCACGCPAIDLLVDPTTPAAPNRPNPAREAATDDGGLLLFVQDGKLTGLEYYSWTDDTPEHFPPPGRIHRTS</sequence>
<name>A0A7K1VAL4_9NOCA</name>
<comment type="caution">
    <text evidence="1">The sequence shown here is derived from an EMBL/GenBank/DDBJ whole genome shotgun (WGS) entry which is preliminary data.</text>
</comment>
<evidence type="ECO:0000313" key="2">
    <source>
        <dbReference type="Proteomes" id="UP000466794"/>
    </source>
</evidence>
<dbReference type="EMBL" id="WRPP01000013">
    <property type="protein sequence ID" value="MVU83499.1"/>
    <property type="molecule type" value="Genomic_DNA"/>
</dbReference>
<reference evidence="1 2" key="1">
    <citation type="submission" date="2019-12" db="EMBL/GenBank/DDBJ databases">
        <title>Nocardia sp. nov. ET3-3 isolated from soil.</title>
        <authorList>
            <person name="Kanchanasin P."/>
            <person name="Tanasupawat S."/>
            <person name="Yuki M."/>
            <person name="Kudo T."/>
        </authorList>
    </citation>
    <scope>NUCLEOTIDE SEQUENCE [LARGE SCALE GENOMIC DNA]</scope>
    <source>
        <strain evidence="1 2">ET3-3</strain>
    </source>
</reference>
<proteinExistence type="predicted"/>
<dbReference type="AlphaFoldDB" id="A0A7K1VAL4"/>
<protein>
    <submittedName>
        <fullName evidence="1">Uncharacterized protein</fullName>
    </submittedName>
</protein>
<accession>A0A7K1VAL4</accession>
<evidence type="ECO:0000313" key="1">
    <source>
        <dbReference type="EMBL" id="MVU83499.1"/>
    </source>
</evidence>
<organism evidence="1 2">
    <name type="scientific">Nocardia terrae</name>
    <dbReference type="NCBI Taxonomy" id="2675851"/>
    <lineage>
        <taxon>Bacteria</taxon>
        <taxon>Bacillati</taxon>
        <taxon>Actinomycetota</taxon>
        <taxon>Actinomycetes</taxon>
        <taxon>Mycobacteriales</taxon>
        <taxon>Nocardiaceae</taxon>
        <taxon>Nocardia</taxon>
    </lineage>
</organism>
<keyword evidence="2" id="KW-1185">Reference proteome</keyword>